<evidence type="ECO:0000256" key="2">
    <source>
        <dbReference type="PROSITE-ProRule" id="PRU00335"/>
    </source>
</evidence>
<dbReference type="PATRIC" id="fig|1423727.3.peg.1153"/>
<proteinExistence type="predicted"/>
<keyword evidence="1 2" id="KW-0238">DNA-binding</keyword>
<dbReference type="EMBL" id="AYZQ01000002">
    <property type="protein sequence ID" value="KRM72153.1"/>
    <property type="molecule type" value="Genomic_DNA"/>
</dbReference>
<evidence type="ECO:0000259" key="3">
    <source>
        <dbReference type="PROSITE" id="PS50977"/>
    </source>
</evidence>
<dbReference type="InterPro" id="IPR001647">
    <property type="entry name" value="HTH_TetR"/>
</dbReference>
<reference evidence="4 5" key="1">
    <citation type="journal article" date="2015" name="Genome Announc.">
        <title>Expanding the biotechnology potential of lactobacilli through comparative genomics of 213 strains and associated genera.</title>
        <authorList>
            <person name="Sun Z."/>
            <person name="Harris H.M."/>
            <person name="McCann A."/>
            <person name="Guo C."/>
            <person name="Argimon S."/>
            <person name="Zhang W."/>
            <person name="Yang X."/>
            <person name="Jeffery I.B."/>
            <person name="Cooney J.C."/>
            <person name="Kagawa T.F."/>
            <person name="Liu W."/>
            <person name="Song Y."/>
            <person name="Salvetti E."/>
            <person name="Wrobel A."/>
            <person name="Rasinkangas P."/>
            <person name="Parkhill J."/>
            <person name="Rea M.C."/>
            <person name="O'Sullivan O."/>
            <person name="Ritari J."/>
            <person name="Douillard F.P."/>
            <person name="Paul Ross R."/>
            <person name="Yang R."/>
            <person name="Briner A.E."/>
            <person name="Felis G.E."/>
            <person name="de Vos W.M."/>
            <person name="Barrangou R."/>
            <person name="Klaenhammer T.R."/>
            <person name="Caufield P.W."/>
            <person name="Cui Y."/>
            <person name="Zhang H."/>
            <person name="O'Toole P.W."/>
        </authorList>
    </citation>
    <scope>NUCLEOTIDE SEQUENCE [LARGE SCALE GENOMIC DNA]</scope>
    <source>
        <strain evidence="4 5">DSM 23927</strain>
    </source>
</reference>
<evidence type="ECO:0000313" key="5">
    <source>
        <dbReference type="Proteomes" id="UP000051672"/>
    </source>
</evidence>
<accession>A0A0R2B776</accession>
<dbReference type="STRING" id="1423727.FC34_GL001137"/>
<gene>
    <name evidence="4" type="ORF">FC34_GL001137</name>
</gene>
<organism evidence="4 5">
    <name type="scientific">Lacticaseibacillus brantae DSM 23927</name>
    <dbReference type="NCBI Taxonomy" id="1423727"/>
    <lineage>
        <taxon>Bacteria</taxon>
        <taxon>Bacillati</taxon>
        <taxon>Bacillota</taxon>
        <taxon>Bacilli</taxon>
        <taxon>Lactobacillales</taxon>
        <taxon>Lactobacillaceae</taxon>
        <taxon>Lacticaseibacillus</taxon>
    </lineage>
</organism>
<feature type="DNA-binding region" description="H-T-H motif" evidence="2">
    <location>
        <begin position="34"/>
        <end position="53"/>
    </location>
</feature>
<feature type="domain" description="HTH tetR-type" evidence="3">
    <location>
        <begin position="11"/>
        <end position="71"/>
    </location>
</feature>
<name>A0A0R2B776_9LACO</name>
<protein>
    <submittedName>
        <fullName evidence="4">Transcriptional regulator</fullName>
    </submittedName>
</protein>
<dbReference type="Proteomes" id="UP000051672">
    <property type="component" value="Unassembled WGS sequence"/>
</dbReference>
<dbReference type="GO" id="GO:0003677">
    <property type="term" value="F:DNA binding"/>
    <property type="evidence" value="ECO:0007669"/>
    <property type="project" value="UniProtKB-UniRule"/>
</dbReference>
<dbReference type="Gene3D" id="1.10.357.10">
    <property type="entry name" value="Tetracycline Repressor, domain 2"/>
    <property type="match status" value="1"/>
</dbReference>
<evidence type="ECO:0000256" key="1">
    <source>
        <dbReference type="ARBA" id="ARBA00023125"/>
    </source>
</evidence>
<dbReference type="RefSeq" id="WP_057894418.1">
    <property type="nucleotide sequence ID" value="NZ_AYZQ01000002.1"/>
</dbReference>
<evidence type="ECO:0000313" key="4">
    <source>
        <dbReference type="EMBL" id="KRM72153.1"/>
    </source>
</evidence>
<dbReference type="SUPFAM" id="SSF46689">
    <property type="entry name" value="Homeodomain-like"/>
    <property type="match status" value="1"/>
</dbReference>
<comment type="caution">
    <text evidence="4">The sequence shown here is derived from an EMBL/GenBank/DDBJ whole genome shotgun (WGS) entry which is preliminary data.</text>
</comment>
<sequence length="173" mass="19671">MVSKTFESLNDEKKARITAALLTEFSEHPLVDAQVARIVKQADIARGAFYKYFDDLTDAYQYSYRLALQDIHAQLRSTAAYDAAVYLDQVEQFVDQAQNSQYFGLIQRHFTDNADVLEQPDQARATQMTALAPNVWAASILSHETIKQIMLYPELKVQLLGQLQHALALMDKE</sequence>
<dbReference type="Pfam" id="PF00440">
    <property type="entry name" value="TetR_N"/>
    <property type="match status" value="1"/>
</dbReference>
<dbReference type="AlphaFoldDB" id="A0A0R2B776"/>
<dbReference type="PROSITE" id="PS50977">
    <property type="entry name" value="HTH_TETR_2"/>
    <property type="match status" value="1"/>
</dbReference>
<dbReference type="OrthoDB" id="9812484at2"/>
<dbReference type="InterPro" id="IPR009057">
    <property type="entry name" value="Homeodomain-like_sf"/>
</dbReference>
<keyword evidence="5" id="KW-1185">Reference proteome</keyword>